<feature type="region of interest" description="Disordered" evidence="1">
    <location>
        <begin position="23"/>
        <end position="88"/>
    </location>
</feature>
<feature type="compositionally biased region" description="Basic and acidic residues" evidence="1">
    <location>
        <begin position="23"/>
        <end position="44"/>
    </location>
</feature>
<dbReference type="OrthoDB" id="2428333at2759"/>
<comment type="caution">
    <text evidence="2">The sequence shown here is derived from an EMBL/GenBank/DDBJ whole genome shotgun (WGS) entry which is preliminary data.</text>
</comment>
<accession>A0A9N9I1L8</accession>
<feature type="compositionally biased region" description="Polar residues" evidence="1">
    <location>
        <begin position="71"/>
        <end position="80"/>
    </location>
</feature>
<gene>
    <name evidence="2" type="ORF">AMORRO_LOCUS12984</name>
</gene>
<dbReference type="AlphaFoldDB" id="A0A9N9I1L8"/>
<proteinExistence type="predicted"/>
<name>A0A9N9I1L8_9GLOM</name>
<protein>
    <submittedName>
        <fullName evidence="2">8219_t:CDS:1</fullName>
    </submittedName>
</protein>
<evidence type="ECO:0000313" key="2">
    <source>
        <dbReference type="EMBL" id="CAG8715680.1"/>
    </source>
</evidence>
<dbReference type="Proteomes" id="UP000789342">
    <property type="component" value="Unassembled WGS sequence"/>
</dbReference>
<reference evidence="2" key="1">
    <citation type="submission" date="2021-06" db="EMBL/GenBank/DDBJ databases">
        <authorList>
            <person name="Kallberg Y."/>
            <person name="Tangrot J."/>
            <person name="Rosling A."/>
        </authorList>
    </citation>
    <scope>NUCLEOTIDE SEQUENCE</scope>
    <source>
        <strain evidence="2">CL551</strain>
    </source>
</reference>
<dbReference type="EMBL" id="CAJVPV010020757">
    <property type="protein sequence ID" value="CAG8715680.1"/>
    <property type="molecule type" value="Genomic_DNA"/>
</dbReference>
<keyword evidence="3" id="KW-1185">Reference proteome</keyword>
<sequence>MELEQNAEKAKIRDNELSTKIVELERSTKESEKRFAKLEQKSSKDNGTILDPMSEHNSTQTQRRESKSLTEPESSITSLPQDVIDDNTAETLDFVETVYKEQGNAQIHVETRSSASPTPQT</sequence>
<feature type="non-terminal residue" evidence="2">
    <location>
        <position position="1"/>
    </location>
</feature>
<organism evidence="2 3">
    <name type="scientific">Acaulospora morrowiae</name>
    <dbReference type="NCBI Taxonomy" id="94023"/>
    <lineage>
        <taxon>Eukaryota</taxon>
        <taxon>Fungi</taxon>
        <taxon>Fungi incertae sedis</taxon>
        <taxon>Mucoromycota</taxon>
        <taxon>Glomeromycotina</taxon>
        <taxon>Glomeromycetes</taxon>
        <taxon>Diversisporales</taxon>
        <taxon>Acaulosporaceae</taxon>
        <taxon>Acaulospora</taxon>
    </lineage>
</organism>
<evidence type="ECO:0000256" key="1">
    <source>
        <dbReference type="SAM" id="MobiDB-lite"/>
    </source>
</evidence>
<evidence type="ECO:0000313" key="3">
    <source>
        <dbReference type="Proteomes" id="UP000789342"/>
    </source>
</evidence>